<dbReference type="PANTHER" id="PTHR43685">
    <property type="entry name" value="GLYCOSYLTRANSFERASE"/>
    <property type="match status" value="1"/>
</dbReference>
<dbReference type="CDD" id="cd06420">
    <property type="entry name" value="GT2_Chondriotin_Pol_N"/>
    <property type="match status" value="1"/>
</dbReference>
<dbReference type="InterPro" id="IPR001173">
    <property type="entry name" value="Glyco_trans_2-like"/>
</dbReference>
<organism evidence="2 3">
    <name type="scientific">Autumnicola lenta</name>
    <dbReference type="NCBI Taxonomy" id="3075593"/>
    <lineage>
        <taxon>Bacteria</taxon>
        <taxon>Pseudomonadati</taxon>
        <taxon>Bacteroidota</taxon>
        <taxon>Flavobacteriia</taxon>
        <taxon>Flavobacteriales</taxon>
        <taxon>Flavobacteriaceae</taxon>
        <taxon>Autumnicola</taxon>
    </lineage>
</organism>
<proteinExistence type="predicted"/>
<comment type="caution">
    <text evidence="2">The sequence shown here is derived from an EMBL/GenBank/DDBJ whole genome shotgun (WGS) entry which is preliminary data.</text>
</comment>
<evidence type="ECO:0000313" key="2">
    <source>
        <dbReference type="EMBL" id="MDT0647850.1"/>
    </source>
</evidence>
<dbReference type="PANTHER" id="PTHR43685:SF3">
    <property type="entry name" value="SLR2126 PROTEIN"/>
    <property type="match status" value="1"/>
</dbReference>
<feature type="domain" description="Glycosyltransferase 2-like" evidence="1">
    <location>
        <begin position="7"/>
        <end position="110"/>
    </location>
</feature>
<protein>
    <submittedName>
        <fullName evidence="2">Glycosyltransferase family 2 protein</fullName>
    </submittedName>
</protein>
<accession>A0ABU3CNB7</accession>
<dbReference type="SUPFAM" id="SSF53448">
    <property type="entry name" value="Nucleotide-diphospho-sugar transferases"/>
    <property type="match status" value="1"/>
</dbReference>
<sequence length="276" mass="31595">MKAIDTSVILSTYNAEEWLKKVLWSYTVQTYRNFEIVIADDGSGEGTKALIEEFKSKTEIPIKHVWHPDRGFQKSEILNKAIVATESDYIVMSDGDCIVREDFIEKHVKYRTYGYFLSGGYFKLPMDLSQKIEKEDILTGHCFNLKWLKKNGLSSSFKNNKIDAHGFKSWILNLLTPTSATWNGHNSSGWKKDILEVNGFDERMQYGGQDRELGERLMNFGIRAKQIRYSAICLHLDHSRGYKNQVSIDKNLAIRKATRDQKSTTTASGIKKNSSS</sequence>
<dbReference type="Pfam" id="PF00535">
    <property type="entry name" value="Glycos_transf_2"/>
    <property type="match status" value="1"/>
</dbReference>
<reference evidence="2 3" key="1">
    <citation type="submission" date="2023-09" db="EMBL/GenBank/DDBJ databases">
        <authorList>
            <person name="Rey-Velasco X."/>
        </authorList>
    </citation>
    <scope>NUCLEOTIDE SEQUENCE [LARGE SCALE GENOMIC DNA]</scope>
    <source>
        <strain evidence="2 3">F260</strain>
    </source>
</reference>
<keyword evidence="3" id="KW-1185">Reference proteome</keyword>
<dbReference type="RefSeq" id="WP_311495952.1">
    <property type="nucleotide sequence ID" value="NZ_JAVRHO010000022.1"/>
</dbReference>
<gene>
    <name evidence="2" type="ORF">RM545_14210</name>
</gene>
<dbReference type="Proteomes" id="UP001245285">
    <property type="component" value="Unassembled WGS sequence"/>
</dbReference>
<evidence type="ECO:0000259" key="1">
    <source>
        <dbReference type="Pfam" id="PF00535"/>
    </source>
</evidence>
<dbReference type="InterPro" id="IPR029044">
    <property type="entry name" value="Nucleotide-diphossugar_trans"/>
</dbReference>
<dbReference type="EMBL" id="JAVRHO010000022">
    <property type="protein sequence ID" value="MDT0647850.1"/>
    <property type="molecule type" value="Genomic_DNA"/>
</dbReference>
<evidence type="ECO:0000313" key="3">
    <source>
        <dbReference type="Proteomes" id="UP001245285"/>
    </source>
</evidence>
<dbReference type="Gene3D" id="3.90.550.10">
    <property type="entry name" value="Spore Coat Polysaccharide Biosynthesis Protein SpsA, Chain A"/>
    <property type="match status" value="1"/>
</dbReference>
<name>A0ABU3CNB7_9FLAO</name>
<dbReference type="InterPro" id="IPR050834">
    <property type="entry name" value="Glycosyltransf_2"/>
</dbReference>